<dbReference type="GO" id="GO:0071949">
    <property type="term" value="F:FAD binding"/>
    <property type="evidence" value="ECO:0007669"/>
    <property type="project" value="InterPro"/>
</dbReference>
<protein>
    <submittedName>
        <fullName evidence="3">BLUF domain-containing protein</fullName>
    </submittedName>
</protein>
<dbReference type="Pfam" id="PF04940">
    <property type="entry name" value="BLUF"/>
    <property type="match status" value="1"/>
</dbReference>
<dbReference type="GO" id="GO:0009882">
    <property type="term" value="F:blue light photoreceptor activity"/>
    <property type="evidence" value="ECO:0007669"/>
    <property type="project" value="InterPro"/>
</dbReference>
<dbReference type="SUPFAM" id="SSF54975">
    <property type="entry name" value="Acylphosphatase/BLUF domain-like"/>
    <property type="match status" value="1"/>
</dbReference>
<proteinExistence type="predicted"/>
<dbReference type="PROSITE" id="PS50925">
    <property type="entry name" value="BLUF"/>
    <property type="match status" value="1"/>
</dbReference>
<organism evidence="2 3">
    <name type="scientific">Derxia gummosa DSM 723</name>
    <dbReference type="NCBI Taxonomy" id="1121388"/>
    <lineage>
        <taxon>Bacteria</taxon>
        <taxon>Pseudomonadati</taxon>
        <taxon>Pseudomonadota</taxon>
        <taxon>Betaproteobacteria</taxon>
        <taxon>Burkholderiales</taxon>
        <taxon>Alcaligenaceae</taxon>
        <taxon>Derxia</taxon>
    </lineage>
</organism>
<evidence type="ECO:0000313" key="2">
    <source>
        <dbReference type="Proteomes" id="UP000675920"/>
    </source>
</evidence>
<dbReference type="SMART" id="SM01034">
    <property type="entry name" value="BLUF"/>
    <property type="match status" value="1"/>
</dbReference>
<reference evidence="3" key="2">
    <citation type="submission" date="2025-08" db="UniProtKB">
        <authorList>
            <consortium name="RefSeq"/>
        </authorList>
    </citation>
    <scope>IDENTIFICATION</scope>
</reference>
<dbReference type="Proteomes" id="UP000675920">
    <property type="component" value="Unplaced"/>
</dbReference>
<name>A0A8B6X8R3_9BURK</name>
<keyword evidence="2" id="KW-1185">Reference proteome</keyword>
<dbReference type="InterPro" id="IPR007024">
    <property type="entry name" value="BLUF_domain"/>
</dbReference>
<sequence length="135" mass="14429">MIELIHTSEPGDSNIAARIAQLARESRRGNRAAGLTGLLIFDGWRCCEYLEGEAEALDRRLGLLAADPALGSVTVRHRAPLALPERRFHGWSLSFAEPAGPHSLDALFANLGPACIVHLLALMPWLDSAPGGVGV</sequence>
<dbReference type="Gene3D" id="3.30.70.100">
    <property type="match status" value="1"/>
</dbReference>
<evidence type="ECO:0000259" key="1">
    <source>
        <dbReference type="PROSITE" id="PS50925"/>
    </source>
</evidence>
<dbReference type="OrthoDB" id="8586885at2"/>
<dbReference type="AlphaFoldDB" id="A0A8B6X8R3"/>
<evidence type="ECO:0000313" key="3">
    <source>
        <dbReference type="RefSeq" id="WP_051377998.1"/>
    </source>
</evidence>
<dbReference type="RefSeq" id="WP_051377998.1">
    <property type="nucleotide sequence ID" value="NZ_AXWS01000007.1"/>
</dbReference>
<dbReference type="InterPro" id="IPR036046">
    <property type="entry name" value="Acylphosphatase-like_dom_sf"/>
</dbReference>
<accession>A0A8B6X8R3</accession>
<reference evidence="3" key="1">
    <citation type="journal article" date="2002" name="Trends Biochem. Sci.">
        <title>BLUF: a novel FAD-binding domain involved in sensory transduction in microorganisms.</title>
        <authorList>
            <person name="Gomelsky M."/>
            <person name="Klug G."/>
        </authorList>
    </citation>
    <scope>NUCLEOTIDE SEQUENCE</scope>
</reference>
<feature type="domain" description="BLUF" evidence="1">
    <location>
        <begin position="1"/>
        <end position="94"/>
    </location>
</feature>